<dbReference type="GO" id="GO:0008170">
    <property type="term" value="F:N-methyltransferase activity"/>
    <property type="evidence" value="ECO:0007669"/>
    <property type="project" value="UniProtKB-ARBA"/>
</dbReference>
<dbReference type="InterPro" id="IPR029063">
    <property type="entry name" value="SAM-dependent_MTases_sf"/>
</dbReference>
<dbReference type="InterPro" id="IPR050210">
    <property type="entry name" value="tRNA_Adenine-N(6)_MTase"/>
</dbReference>
<dbReference type="InterPro" id="IPR007848">
    <property type="entry name" value="Small_mtfrase_dom"/>
</dbReference>
<protein>
    <submittedName>
        <fullName evidence="2">Putative O-methyltransferase</fullName>
    </submittedName>
</protein>
<sequence>MANQDLKPGERLDKLLIDDLELIQDPKHFCFSLDAVLLANFVNPKKKDRVLDLGTGTGVIPHLTQAKYDLQEVWGIDIQQEVIDMAQRSAKYNKLEDKLNFTEIDLKEALEFFGSESFDYIISNPPYMKVGSGKVSPKKEVAIARYELECKLEDIVKVSNQLVKYGGKVAYIHRAKRLAELLALMKDYNLTPKRMRLIHSSKDSKAKLVLVEAVKGGGSGLEIKDPVIVYNKKGNYTTEIENMYHPERD</sequence>
<dbReference type="PANTHER" id="PTHR47739">
    <property type="entry name" value="TRNA1(VAL) (ADENINE(37)-N6)-METHYLTRANSFERASE"/>
    <property type="match status" value="1"/>
</dbReference>
<dbReference type="STRING" id="748449.Halha_0064"/>
<dbReference type="KEGG" id="hhl:Halha_0064"/>
<dbReference type="RefSeq" id="WP_015325813.1">
    <property type="nucleotide sequence ID" value="NC_019978.1"/>
</dbReference>
<dbReference type="AlphaFoldDB" id="L0K6C0"/>
<dbReference type="eggNOG" id="COG4123">
    <property type="taxonomic scope" value="Bacteria"/>
</dbReference>
<keyword evidence="2" id="KW-0489">Methyltransferase</keyword>
<dbReference type="PANTHER" id="PTHR47739:SF1">
    <property type="entry name" value="TRNA1(VAL) (ADENINE(37)-N6)-METHYLTRANSFERASE"/>
    <property type="match status" value="1"/>
</dbReference>
<proteinExistence type="predicted"/>
<dbReference type="CDD" id="cd02440">
    <property type="entry name" value="AdoMet_MTases"/>
    <property type="match status" value="1"/>
</dbReference>
<evidence type="ECO:0000313" key="2">
    <source>
        <dbReference type="EMBL" id="AGB40085.1"/>
    </source>
</evidence>
<dbReference type="Pfam" id="PF05175">
    <property type="entry name" value="MTS"/>
    <property type="match status" value="1"/>
</dbReference>
<feature type="domain" description="Methyltransferase small" evidence="1">
    <location>
        <begin position="36"/>
        <end position="129"/>
    </location>
</feature>
<dbReference type="InterPro" id="IPR002052">
    <property type="entry name" value="DNA_methylase_N6_adenine_CS"/>
</dbReference>
<dbReference type="GO" id="GO:0003676">
    <property type="term" value="F:nucleic acid binding"/>
    <property type="evidence" value="ECO:0007669"/>
    <property type="project" value="InterPro"/>
</dbReference>
<reference evidence="3" key="1">
    <citation type="submission" date="2012-02" db="EMBL/GenBank/DDBJ databases">
        <title>The complete genome of Halobacteroides halobius DSM 5150.</title>
        <authorList>
            <person name="Lucas S."/>
            <person name="Copeland A."/>
            <person name="Lapidus A."/>
            <person name="Glavina del Rio T."/>
            <person name="Dalin E."/>
            <person name="Tice H."/>
            <person name="Bruce D."/>
            <person name="Goodwin L."/>
            <person name="Pitluck S."/>
            <person name="Peters L."/>
            <person name="Mikhailova N."/>
            <person name="Gu W."/>
            <person name="Kyrpides N."/>
            <person name="Mavromatis K."/>
            <person name="Ivanova N."/>
            <person name="Brettin T."/>
            <person name="Detter J.C."/>
            <person name="Han C."/>
            <person name="Larimer F."/>
            <person name="Land M."/>
            <person name="Hauser L."/>
            <person name="Markowitz V."/>
            <person name="Cheng J.-F."/>
            <person name="Hugenholtz P."/>
            <person name="Woyke T."/>
            <person name="Wu D."/>
            <person name="Tindall B."/>
            <person name="Pomrenke H."/>
            <person name="Brambilla E."/>
            <person name="Klenk H.-P."/>
            <person name="Eisen J.A."/>
        </authorList>
    </citation>
    <scope>NUCLEOTIDE SEQUENCE [LARGE SCALE GENOMIC DNA]</scope>
    <source>
        <strain evidence="3">ATCC 35273 / DSM 5150 / MD-1</strain>
    </source>
</reference>
<name>L0K6C0_HALHC</name>
<dbReference type="PROSITE" id="PS00092">
    <property type="entry name" value="N6_MTASE"/>
    <property type="match status" value="1"/>
</dbReference>
<dbReference type="Gene3D" id="3.40.50.150">
    <property type="entry name" value="Vaccinia Virus protein VP39"/>
    <property type="match status" value="1"/>
</dbReference>
<dbReference type="HOGENOM" id="CLU_061983_3_1_9"/>
<accession>L0K6C0</accession>
<dbReference type="Proteomes" id="UP000010880">
    <property type="component" value="Chromosome"/>
</dbReference>
<dbReference type="OrthoDB" id="9777257at2"/>
<dbReference type="GO" id="GO:0032259">
    <property type="term" value="P:methylation"/>
    <property type="evidence" value="ECO:0007669"/>
    <property type="project" value="UniProtKB-KW"/>
</dbReference>
<organism evidence="2 3">
    <name type="scientific">Halobacteroides halobius (strain ATCC 35273 / DSM 5150 / MD-1)</name>
    <dbReference type="NCBI Taxonomy" id="748449"/>
    <lineage>
        <taxon>Bacteria</taxon>
        <taxon>Bacillati</taxon>
        <taxon>Bacillota</taxon>
        <taxon>Clostridia</taxon>
        <taxon>Halanaerobiales</taxon>
        <taxon>Halobacteroidaceae</taxon>
        <taxon>Halobacteroides</taxon>
    </lineage>
</organism>
<evidence type="ECO:0000259" key="1">
    <source>
        <dbReference type="Pfam" id="PF05175"/>
    </source>
</evidence>
<evidence type="ECO:0000313" key="3">
    <source>
        <dbReference type="Proteomes" id="UP000010880"/>
    </source>
</evidence>
<dbReference type="EMBL" id="CP003359">
    <property type="protein sequence ID" value="AGB40085.1"/>
    <property type="molecule type" value="Genomic_DNA"/>
</dbReference>
<gene>
    <name evidence="2" type="ordered locus">Halha_0064</name>
</gene>
<keyword evidence="2" id="KW-0808">Transferase</keyword>
<dbReference type="GO" id="GO:0008757">
    <property type="term" value="F:S-adenosylmethionine-dependent methyltransferase activity"/>
    <property type="evidence" value="ECO:0007669"/>
    <property type="project" value="UniProtKB-ARBA"/>
</dbReference>
<dbReference type="SUPFAM" id="SSF53335">
    <property type="entry name" value="S-adenosyl-L-methionine-dependent methyltransferases"/>
    <property type="match status" value="1"/>
</dbReference>
<keyword evidence="3" id="KW-1185">Reference proteome</keyword>